<dbReference type="RefSeq" id="WP_367984004.1">
    <property type="nucleotide sequence ID" value="NZ_JBAKFF010000001.1"/>
</dbReference>
<dbReference type="InterPro" id="IPR011765">
    <property type="entry name" value="Pept_M16_N"/>
</dbReference>
<feature type="domain" description="Peptidase M16 N-terminal" evidence="1">
    <location>
        <begin position="19"/>
        <end position="158"/>
    </location>
</feature>
<organism evidence="3 4">
    <name type="scientific">Spiribacter insolitus</name>
    <dbReference type="NCBI Taxonomy" id="3122417"/>
    <lineage>
        <taxon>Bacteria</taxon>
        <taxon>Pseudomonadati</taxon>
        <taxon>Pseudomonadota</taxon>
        <taxon>Gammaproteobacteria</taxon>
        <taxon>Chromatiales</taxon>
        <taxon>Ectothiorhodospiraceae</taxon>
        <taxon>Spiribacter</taxon>
    </lineage>
</organism>
<comment type="caution">
    <text evidence="3">The sequence shown here is derived from an EMBL/GenBank/DDBJ whole genome shotgun (WGS) entry which is preliminary data.</text>
</comment>
<proteinExistence type="predicted"/>
<dbReference type="Pfam" id="PF05193">
    <property type="entry name" value="Peptidase_M16_C"/>
    <property type="match status" value="1"/>
</dbReference>
<dbReference type="InterPro" id="IPR007863">
    <property type="entry name" value="Peptidase_M16_C"/>
</dbReference>
<dbReference type="PANTHER" id="PTHR11851">
    <property type="entry name" value="METALLOPROTEASE"/>
    <property type="match status" value="1"/>
</dbReference>
<keyword evidence="4" id="KW-1185">Reference proteome</keyword>
<dbReference type="Gene3D" id="3.30.830.10">
    <property type="entry name" value="Metalloenzyme, LuxS/M16 peptidase-like"/>
    <property type="match status" value="2"/>
</dbReference>
<protein>
    <submittedName>
        <fullName evidence="3">Pitrilysin family protein</fullName>
    </submittedName>
</protein>
<accession>A0ABV3TAE7</accession>
<feature type="domain" description="Peptidase M16 C-terminal" evidence="2">
    <location>
        <begin position="170"/>
        <end position="345"/>
    </location>
</feature>
<dbReference type="Proteomes" id="UP001556637">
    <property type="component" value="Unassembled WGS sequence"/>
</dbReference>
<evidence type="ECO:0000259" key="1">
    <source>
        <dbReference type="Pfam" id="PF00675"/>
    </source>
</evidence>
<dbReference type="InterPro" id="IPR050361">
    <property type="entry name" value="MPP/UQCRC_Complex"/>
</dbReference>
<dbReference type="SUPFAM" id="SSF63411">
    <property type="entry name" value="LuxS/MPP-like metallohydrolase"/>
    <property type="match status" value="2"/>
</dbReference>
<evidence type="ECO:0000313" key="3">
    <source>
        <dbReference type="EMBL" id="MEX0431245.1"/>
    </source>
</evidence>
<sequence length="420" mass="45671">MEADIQEWETESGSQVLFVERHELPIVDVRLAFDAGSARDDGQAGLARMTSNLLLEGTTERNAGEIAREFERYGARVSTDSGRDTGQVSLRALSEAERLDPVIDNMADVIANADFPGDAVDRVRQQMLLGLQQAQSSASSLAEKAFARAIYGDHPYAAPPGGTLESVEAIDRQAVVDFHRRYYTANNATIVIVGDLDRARAEAIAERLSAALPDGESPEPLPEVKLPETAQTVRLPFEAEQTHVIIGQPSVRQGSDAYYPLYLGNHILGGGGLTSILAERMREERGLSYSSSSRITSGARRGRFQMATQVRNDALGEALEVMRGSLGELRDQGPSAERLDASKRNITGSFPLQLDSNRDLLGYVTSIGFHDLPHDYLQRFVDRIDGLDGDDVQSALQTHLDPARSVTVLVGPEATINGVE</sequence>
<evidence type="ECO:0000313" key="4">
    <source>
        <dbReference type="Proteomes" id="UP001556637"/>
    </source>
</evidence>
<dbReference type="PANTHER" id="PTHR11851:SF224">
    <property type="entry name" value="PROCESSING PROTEASE"/>
    <property type="match status" value="1"/>
</dbReference>
<evidence type="ECO:0000259" key="2">
    <source>
        <dbReference type="Pfam" id="PF05193"/>
    </source>
</evidence>
<name>A0ABV3TAE7_9GAMM</name>
<dbReference type="InterPro" id="IPR011249">
    <property type="entry name" value="Metalloenz_LuxS/M16"/>
</dbReference>
<dbReference type="EMBL" id="JBAKFF010000001">
    <property type="protein sequence ID" value="MEX0431245.1"/>
    <property type="molecule type" value="Genomic_DNA"/>
</dbReference>
<reference evidence="3 4" key="1">
    <citation type="submission" date="2024-02" db="EMBL/GenBank/DDBJ databases">
        <title>New especies of Spiribacter isolated from saline water.</title>
        <authorList>
            <person name="Leon M.J."/>
            <person name="De La Haba R."/>
            <person name="Sanchez-Porro C."/>
            <person name="Ventosa A."/>
        </authorList>
    </citation>
    <scope>NUCLEOTIDE SEQUENCE [LARGE SCALE GENOMIC DNA]</scope>
    <source>
        <strain evidence="4">ag22IC4-189</strain>
    </source>
</reference>
<dbReference type="Pfam" id="PF00675">
    <property type="entry name" value="Peptidase_M16"/>
    <property type="match status" value="1"/>
</dbReference>
<gene>
    <name evidence="3" type="ORF">V6X30_07515</name>
</gene>